<dbReference type="PANTHER" id="PTHR34365:SF7">
    <property type="entry name" value="GLYCINE-RICH DOMAIN-CONTAINING PROTEIN 1"/>
    <property type="match status" value="1"/>
</dbReference>
<evidence type="ECO:0000256" key="1">
    <source>
        <dbReference type="SAM" id="MobiDB-lite"/>
    </source>
</evidence>
<feature type="compositionally biased region" description="Basic residues" evidence="1">
    <location>
        <begin position="785"/>
        <end position="795"/>
    </location>
</feature>
<dbReference type="Proteomes" id="UP000091956">
    <property type="component" value="Unassembled WGS sequence"/>
</dbReference>
<gene>
    <name evidence="2" type="ORF">VE01_04050</name>
</gene>
<name>A0A1B8GQ58_9PEZI</name>
<dbReference type="AlphaFoldDB" id="A0A1B8GQ58"/>
<accession>A0A1B8GQ58</accession>
<dbReference type="GeneID" id="28837436"/>
<dbReference type="OrthoDB" id="2684236at2759"/>
<dbReference type="RefSeq" id="XP_018131673.1">
    <property type="nucleotide sequence ID" value="XM_018273527.1"/>
</dbReference>
<reference evidence="2 3" key="1">
    <citation type="submission" date="2016-03" db="EMBL/GenBank/DDBJ databases">
        <title>Comparative genomics of Pseudogymnoascus destructans, the fungus causing white-nose syndrome of bats.</title>
        <authorList>
            <person name="Palmer J.M."/>
            <person name="Drees K.P."/>
            <person name="Foster J.T."/>
            <person name="Lindner D.L."/>
        </authorList>
    </citation>
    <scope>NUCLEOTIDE SEQUENCE [LARGE SCALE GENOMIC DNA]</scope>
    <source>
        <strain evidence="2 3">UAMH 10579</strain>
    </source>
</reference>
<evidence type="ECO:0000313" key="3">
    <source>
        <dbReference type="Proteomes" id="UP000091956"/>
    </source>
</evidence>
<reference evidence="3" key="2">
    <citation type="journal article" date="2018" name="Nat. Commun.">
        <title>Extreme sensitivity to ultraviolet light in the fungal pathogen causing white-nose syndrome of bats.</title>
        <authorList>
            <person name="Palmer J.M."/>
            <person name="Drees K.P."/>
            <person name="Foster J.T."/>
            <person name="Lindner D.L."/>
        </authorList>
    </citation>
    <scope>NUCLEOTIDE SEQUENCE [LARGE SCALE GENOMIC DNA]</scope>
    <source>
        <strain evidence="3">UAMH 10579</strain>
    </source>
</reference>
<dbReference type="Pfam" id="PF07173">
    <property type="entry name" value="GRDP-like"/>
    <property type="match status" value="1"/>
</dbReference>
<keyword evidence="3" id="KW-1185">Reference proteome</keyword>
<feature type="compositionally biased region" description="Low complexity" evidence="1">
    <location>
        <begin position="38"/>
        <end position="50"/>
    </location>
</feature>
<feature type="region of interest" description="Disordered" evidence="1">
    <location>
        <begin position="776"/>
        <end position="798"/>
    </location>
</feature>
<dbReference type="STRING" id="342668.A0A1B8GQ58"/>
<protein>
    <submittedName>
        <fullName evidence="2">Uncharacterized protein</fullName>
    </submittedName>
</protein>
<dbReference type="InterPro" id="IPR009836">
    <property type="entry name" value="GRDP-like"/>
</dbReference>
<organism evidence="2 3">
    <name type="scientific">Pseudogymnoascus verrucosus</name>
    <dbReference type="NCBI Taxonomy" id="342668"/>
    <lineage>
        <taxon>Eukaryota</taxon>
        <taxon>Fungi</taxon>
        <taxon>Dikarya</taxon>
        <taxon>Ascomycota</taxon>
        <taxon>Pezizomycotina</taxon>
        <taxon>Leotiomycetes</taxon>
        <taxon>Thelebolales</taxon>
        <taxon>Thelebolaceae</taxon>
        <taxon>Pseudogymnoascus</taxon>
    </lineage>
</organism>
<feature type="region of interest" description="Disordered" evidence="1">
    <location>
        <begin position="19"/>
        <end position="50"/>
    </location>
</feature>
<evidence type="ECO:0000313" key="2">
    <source>
        <dbReference type="EMBL" id="OBT97940.1"/>
    </source>
</evidence>
<proteinExistence type="predicted"/>
<dbReference type="PANTHER" id="PTHR34365">
    <property type="entry name" value="ENOLASE (DUF1399)"/>
    <property type="match status" value="1"/>
</dbReference>
<dbReference type="EMBL" id="KV460219">
    <property type="protein sequence ID" value="OBT97940.1"/>
    <property type="molecule type" value="Genomic_DNA"/>
</dbReference>
<sequence>MAILKRNSQTVANGQAAATNVQNGQANGVRPGSVAQAPPTYTPTNGNPTNLTEAEMMNAAAENGNAAAGAQPDIAWAFSNLMIKESDNGFPTPEETLGHLKLLEAFYALKDEIAYTDGAFGLYDGRAPGTDESVAGDQPATIKRLEALAQIREKRWALYVARAADRFESWWTQVLTPMDKAFCNSLGPSLGVSRLRVSDLTAALWVKFVDEPAFNKHPSDPRKDWKRIKWIWTRDMLPPLDVLMVWHSFMLNPRNYLEDCMRFGLRDTWYAGMPWKAVNDSINDSFYYEVTDAAKAKWISSTSRPWSNLDESSVKSLKCPRCSTLQSIPWTTASMEESARHNWDMKYVGHGYAEGDLLATCPVCNLNITHDILRVTKFKRDAEDLLRSDYPMGGTIVPGKGGTPLNVRLHEATYGPQSFPNRLIKEHLRTQVLDLNKEDYGSKFCRTGNLIYVRTLIEQSIGDKTIIAKINGYKTSGKMYPDERLAVRHMMSRYWTNHSLFSMELTSAVIRQGSFVDKMHKIDWLHSPTALSTMERLLIKYERFFRIMASNPKQTAVPTLDVDLAWHTHQLSPREYYNFSIRMTIDRFIDHDDKIDEEKLSEGFEWTSKEYERTYGTVYSECTCWYCEAIRAKHVSSASSIFKKTSKHDKISDEFYNSGAAQFCPPSNSAHISAHNAVPVVNGDPMNKRVAERLAAARKKQLDEAYAKACKRAIKRGRPVPPKEQFVANHYGMAYASPYPYGMMYMTPFMYPYGLYYMPMGVGVYGACASDIPRNDSANADTVPRKRSTSPHRRPPPAIRILKTPAVKHHVSLGK</sequence>